<accession>A0ACC0G4X5</accession>
<gene>
    <name evidence="1" type="ORF">LOK49_LG11G00788</name>
</gene>
<reference evidence="1 2" key="1">
    <citation type="journal article" date="2022" name="Plant J.">
        <title>Chromosome-level genome of Camellia lanceoleosa provides a valuable resource for understanding genome evolution and self-incompatibility.</title>
        <authorList>
            <person name="Gong W."/>
            <person name="Xiao S."/>
            <person name="Wang L."/>
            <person name="Liao Z."/>
            <person name="Chang Y."/>
            <person name="Mo W."/>
            <person name="Hu G."/>
            <person name="Li W."/>
            <person name="Zhao G."/>
            <person name="Zhu H."/>
            <person name="Hu X."/>
            <person name="Ji K."/>
            <person name="Xiang X."/>
            <person name="Song Q."/>
            <person name="Yuan D."/>
            <person name="Jin S."/>
            <person name="Zhang L."/>
        </authorList>
    </citation>
    <scope>NUCLEOTIDE SEQUENCE [LARGE SCALE GENOMIC DNA]</scope>
    <source>
        <strain evidence="1">SQ_2022a</strain>
    </source>
</reference>
<sequence>MLVCCKFGLLLVSCFHFVICCFYYGFTIWMYLSILVSLPF</sequence>
<dbReference type="EMBL" id="CM045769">
    <property type="protein sequence ID" value="KAI7995864.1"/>
    <property type="molecule type" value="Genomic_DNA"/>
</dbReference>
<comment type="caution">
    <text evidence="1">The sequence shown here is derived from an EMBL/GenBank/DDBJ whole genome shotgun (WGS) entry which is preliminary data.</text>
</comment>
<dbReference type="Proteomes" id="UP001060215">
    <property type="component" value="Chromosome 12"/>
</dbReference>
<protein>
    <submittedName>
        <fullName evidence="1">Uncharacterized protein</fullName>
    </submittedName>
</protein>
<keyword evidence="2" id="KW-1185">Reference proteome</keyword>
<proteinExistence type="predicted"/>
<name>A0ACC0G4X5_9ERIC</name>
<organism evidence="1 2">
    <name type="scientific">Camellia lanceoleosa</name>
    <dbReference type="NCBI Taxonomy" id="1840588"/>
    <lineage>
        <taxon>Eukaryota</taxon>
        <taxon>Viridiplantae</taxon>
        <taxon>Streptophyta</taxon>
        <taxon>Embryophyta</taxon>
        <taxon>Tracheophyta</taxon>
        <taxon>Spermatophyta</taxon>
        <taxon>Magnoliopsida</taxon>
        <taxon>eudicotyledons</taxon>
        <taxon>Gunneridae</taxon>
        <taxon>Pentapetalae</taxon>
        <taxon>asterids</taxon>
        <taxon>Ericales</taxon>
        <taxon>Theaceae</taxon>
        <taxon>Camellia</taxon>
    </lineage>
</organism>
<evidence type="ECO:0000313" key="2">
    <source>
        <dbReference type="Proteomes" id="UP001060215"/>
    </source>
</evidence>
<evidence type="ECO:0000313" key="1">
    <source>
        <dbReference type="EMBL" id="KAI7995864.1"/>
    </source>
</evidence>